<dbReference type="NCBIfam" id="NF008551">
    <property type="entry name" value="PRK11478.1"/>
    <property type="match status" value="1"/>
</dbReference>
<feature type="domain" description="VOC" evidence="2">
    <location>
        <begin position="5"/>
        <end position="126"/>
    </location>
</feature>
<dbReference type="OrthoDB" id="9795618at2"/>
<dbReference type="InterPro" id="IPR029068">
    <property type="entry name" value="Glyas_Bleomycin-R_OHBP_Dase"/>
</dbReference>
<reference evidence="4" key="1">
    <citation type="submission" date="2018-12" db="EMBL/GenBank/DDBJ databases">
        <title>Complete genome sequencing of Jeotgalibaca sp. H21T32.</title>
        <authorList>
            <person name="Bae J.-W."/>
            <person name="Lee S.-Y."/>
        </authorList>
    </citation>
    <scope>NUCLEOTIDE SEQUENCE [LARGE SCALE GENOMIC DNA]</scope>
    <source>
        <strain evidence="4">H21T32</strain>
    </source>
</reference>
<gene>
    <name evidence="3" type="ORF">EJN90_00805</name>
</gene>
<dbReference type="InterPro" id="IPR051332">
    <property type="entry name" value="Fosfomycin_Res_Enzymes"/>
</dbReference>
<dbReference type="InterPro" id="IPR037523">
    <property type="entry name" value="VOC_core"/>
</dbReference>
<dbReference type="PROSITE" id="PS51819">
    <property type="entry name" value="VOC"/>
    <property type="match status" value="1"/>
</dbReference>
<dbReference type="KEGG" id="jeh:EJN90_00805"/>
<sequence>MKLTNIHHVAIIASDYEKSKKFYTEILGLPIINETYREERDSYMLDLQIGDSQIELFSFPKPPERLTNPEAAGLRHLCFFVEDIDTAVQELESKGIICEPIRVDELTNKRFTFFRDPDNLPLELHE</sequence>
<dbReference type="EMBL" id="CP034465">
    <property type="protein sequence ID" value="AZP03322.1"/>
    <property type="molecule type" value="Genomic_DNA"/>
</dbReference>
<dbReference type="SUPFAM" id="SSF54593">
    <property type="entry name" value="Glyoxalase/Bleomycin resistance protein/Dihydroxybiphenyl dioxygenase"/>
    <property type="match status" value="1"/>
</dbReference>
<keyword evidence="4" id="KW-1185">Reference proteome</keyword>
<evidence type="ECO:0000259" key="2">
    <source>
        <dbReference type="PROSITE" id="PS51819"/>
    </source>
</evidence>
<dbReference type="PANTHER" id="PTHR36113:SF6">
    <property type="entry name" value="FOSFOMYCIN RESISTANCE PROTEIN FOSX"/>
    <property type="match status" value="1"/>
</dbReference>
<dbReference type="AlphaFoldDB" id="A0A3Q9BIR6"/>
<proteinExistence type="predicted"/>
<dbReference type="InterPro" id="IPR004360">
    <property type="entry name" value="Glyas_Fos-R_dOase_dom"/>
</dbReference>
<evidence type="ECO:0000256" key="1">
    <source>
        <dbReference type="ARBA" id="ARBA00022723"/>
    </source>
</evidence>
<keyword evidence="1" id="KW-0479">Metal-binding</keyword>
<evidence type="ECO:0000313" key="3">
    <source>
        <dbReference type="EMBL" id="AZP03322.1"/>
    </source>
</evidence>
<accession>A0A3Q9BIR6</accession>
<protein>
    <submittedName>
        <fullName evidence="3">VOC family protein</fullName>
    </submittedName>
</protein>
<dbReference type="Gene3D" id="3.10.180.10">
    <property type="entry name" value="2,3-Dihydroxybiphenyl 1,2-Dioxygenase, domain 1"/>
    <property type="match status" value="1"/>
</dbReference>
<dbReference type="PANTHER" id="PTHR36113">
    <property type="entry name" value="LYASE, PUTATIVE-RELATED-RELATED"/>
    <property type="match status" value="1"/>
</dbReference>
<dbReference type="InterPro" id="IPR037478">
    <property type="entry name" value="YwkD-like_dom"/>
</dbReference>
<dbReference type="RefSeq" id="WP_126108423.1">
    <property type="nucleotide sequence ID" value="NZ_CP034465.1"/>
</dbReference>
<evidence type="ECO:0000313" key="4">
    <source>
        <dbReference type="Proteomes" id="UP000273326"/>
    </source>
</evidence>
<name>A0A3Q9BIR6_9LACT</name>
<organism evidence="3 4">
    <name type="scientific">Jeotgalibaca ciconiae</name>
    <dbReference type="NCBI Taxonomy" id="2496265"/>
    <lineage>
        <taxon>Bacteria</taxon>
        <taxon>Bacillati</taxon>
        <taxon>Bacillota</taxon>
        <taxon>Bacilli</taxon>
        <taxon>Lactobacillales</taxon>
        <taxon>Carnobacteriaceae</taxon>
        <taxon>Jeotgalibaca</taxon>
    </lineage>
</organism>
<dbReference type="GO" id="GO:0046872">
    <property type="term" value="F:metal ion binding"/>
    <property type="evidence" value="ECO:0007669"/>
    <property type="project" value="UniProtKB-KW"/>
</dbReference>
<dbReference type="Pfam" id="PF00903">
    <property type="entry name" value="Glyoxalase"/>
    <property type="match status" value="1"/>
</dbReference>
<dbReference type="Proteomes" id="UP000273326">
    <property type="component" value="Chromosome"/>
</dbReference>
<dbReference type="CDD" id="cd08352">
    <property type="entry name" value="VOC_Bs_YwkD_like"/>
    <property type="match status" value="1"/>
</dbReference>